<proteinExistence type="inferred from homology"/>
<dbReference type="InterPro" id="IPR040079">
    <property type="entry name" value="Glutathione_S-Trfase"/>
</dbReference>
<dbReference type="Ensembl" id="ENSEBUT00000006460.1">
    <property type="protein sequence ID" value="ENSEBUP00000006013.1"/>
    <property type="gene ID" value="ENSEBUG00000004018.1"/>
</dbReference>
<dbReference type="Pfam" id="PF02798">
    <property type="entry name" value="GST_N"/>
    <property type="match status" value="1"/>
</dbReference>
<dbReference type="SFLD" id="SFLDG00363">
    <property type="entry name" value="AMPS_(cytGST):_Alpha-__Mu-__Pi"/>
    <property type="match status" value="1"/>
</dbReference>
<dbReference type="Gene3D" id="3.40.30.10">
    <property type="entry name" value="Glutaredoxin"/>
    <property type="match status" value="1"/>
</dbReference>
<dbReference type="GO" id="GO:0004364">
    <property type="term" value="F:glutathione transferase activity"/>
    <property type="evidence" value="ECO:0007669"/>
    <property type="project" value="UniProtKB-EC"/>
</dbReference>
<dbReference type="GO" id="GO:0006805">
    <property type="term" value="P:xenobiotic metabolic process"/>
    <property type="evidence" value="ECO:0007669"/>
    <property type="project" value="TreeGrafter"/>
</dbReference>
<dbReference type="Proteomes" id="UP000694388">
    <property type="component" value="Unplaced"/>
</dbReference>
<dbReference type="OMA" id="DMIMILP"/>
<dbReference type="InterPro" id="IPR036282">
    <property type="entry name" value="Glutathione-S-Trfase_C_sf"/>
</dbReference>
<reference evidence="6" key="1">
    <citation type="submission" date="2025-05" db="UniProtKB">
        <authorList>
            <consortium name="Ensembl"/>
        </authorList>
    </citation>
    <scope>IDENTIFICATION</scope>
</reference>
<dbReference type="InterPro" id="IPR010987">
    <property type="entry name" value="Glutathione-S-Trfase_C-like"/>
</dbReference>
<dbReference type="InterPro" id="IPR004045">
    <property type="entry name" value="Glutathione_S-Trfase_N"/>
</dbReference>
<organism evidence="6 7">
    <name type="scientific">Eptatretus burgeri</name>
    <name type="common">Inshore hagfish</name>
    <dbReference type="NCBI Taxonomy" id="7764"/>
    <lineage>
        <taxon>Eukaryota</taxon>
        <taxon>Metazoa</taxon>
        <taxon>Chordata</taxon>
        <taxon>Craniata</taxon>
        <taxon>Vertebrata</taxon>
        <taxon>Cyclostomata</taxon>
        <taxon>Myxini</taxon>
        <taxon>Myxiniformes</taxon>
        <taxon>Myxinidae</taxon>
        <taxon>Eptatretinae</taxon>
        <taxon>Eptatretus</taxon>
    </lineage>
</organism>
<dbReference type="SFLD" id="SFLDS00019">
    <property type="entry name" value="Glutathione_Transferase_(cytos"/>
    <property type="match status" value="1"/>
</dbReference>
<dbReference type="Ensembl" id="ENSEBUT00000006455.1">
    <property type="protein sequence ID" value="ENSEBUP00000006008.1"/>
    <property type="gene ID" value="ENSEBUG00000004018.1"/>
</dbReference>
<dbReference type="SUPFAM" id="SSF47616">
    <property type="entry name" value="GST C-terminal domain-like"/>
    <property type="match status" value="1"/>
</dbReference>
<evidence type="ECO:0000259" key="5">
    <source>
        <dbReference type="PROSITE" id="PS50405"/>
    </source>
</evidence>
<dbReference type="GeneTree" id="ENSGT00940000161750"/>
<comment type="similarity">
    <text evidence="1">Belongs to the GST superfamily. Alpha family.</text>
</comment>
<dbReference type="PROSITE" id="PS50404">
    <property type="entry name" value="GST_NTER"/>
    <property type="match status" value="1"/>
</dbReference>
<dbReference type="InterPro" id="IPR004046">
    <property type="entry name" value="GST_C"/>
</dbReference>
<accession>A0A8C4PYL7</accession>
<sequence>MSGKVKIYYFNGRGRMESIRWLLAAAGIEFEEEILESREQYLKMIKDGLLMFEQVPMVEIDGMKLVQTRAILNYISAKAGFQGKDMKEKVLVDMYVEGARDIGDMLLPLQFLPAEDRENSLKNIRKIACNRYYPVFEKVLREKGGGFLVGNALTQADLQLLEIIIMVDERMPDILKDFPHLQEFKALISALPQIHAFLQPGSQRKFMPDDNYVNTVRKVFNRS</sequence>
<keyword evidence="3" id="KW-0808">Transferase</keyword>
<dbReference type="AlphaFoldDB" id="A0A8C4PYL7"/>
<dbReference type="InterPro" id="IPR036249">
    <property type="entry name" value="Thioredoxin-like_sf"/>
</dbReference>
<dbReference type="PANTHER" id="PTHR11571">
    <property type="entry name" value="GLUTATHIONE S-TRANSFERASE"/>
    <property type="match status" value="1"/>
</dbReference>
<dbReference type="SFLD" id="SFLDG01205">
    <property type="entry name" value="AMPS.1"/>
    <property type="match status" value="1"/>
</dbReference>
<dbReference type="PRINTS" id="PR01266">
    <property type="entry name" value="GSTRNSFRASEA"/>
</dbReference>
<feature type="domain" description="GST C-terminal" evidence="5">
    <location>
        <begin position="85"/>
        <end position="209"/>
    </location>
</feature>
<dbReference type="PROSITE" id="PS50405">
    <property type="entry name" value="GST_CTER"/>
    <property type="match status" value="1"/>
</dbReference>
<dbReference type="GO" id="GO:0006749">
    <property type="term" value="P:glutathione metabolic process"/>
    <property type="evidence" value="ECO:0007669"/>
    <property type="project" value="TreeGrafter"/>
</dbReference>
<dbReference type="EC" id="2.5.1.18" evidence="2"/>
<dbReference type="PANTHER" id="PTHR11571:SF230">
    <property type="entry name" value="GLUTATHIONE TRANSFERASE"/>
    <property type="match status" value="1"/>
</dbReference>
<evidence type="ECO:0000313" key="7">
    <source>
        <dbReference type="Proteomes" id="UP000694388"/>
    </source>
</evidence>
<dbReference type="SUPFAM" id="SSF52833">
    <property type="entry name" value="Thioredoxin-like"/>
    <property type="match status" value="1"/>
</dbReference>
<evidence type="ECO:0000256" key="1">
    <source>
        <dbReference type="ARBA" id="ARBA00011055"/>
    </source>
</evidence>
<dbReference type="Gene3D" id="1.20.1050.10">
    <property type="match status" value="1"/>
</dbReference>
<keyword evidence="7" id="KW-1185">Reference proteome</keyword>
<dbReference type="InterPro" id="IPR003080">
    <property type="entry name" value="GST_alpha"/>
</dbReference>
<dbReference type="InterPro" id="IPR050213">
    <property type="entry name" value="GST_superfamily"/>
</dbReference>
<evidence type="ECO:0000259" key="4">
    <source>
        <dbReference type="PROSITE" id="PS50404"/>
    </source>
</evidence>
<protein>
    <recommendedName>
        <fullName evidence="2">glutathione transferase</fullName>
        <ecNumber evidence="2">2.5.1.18</ecNumber>
    </recommendedName>
</protein>
<name>A0A8C4PYL7_EPTBU</name>
<evidence type="ECO:0000256" key="2">
    <source>
        <dbReference type="ARBA" id="ARBA00012452"/>
    </source>
</evidence>
<evidence type="ECO:0000256" key="3">
    <source>
        <dbReference type="ARBA" id="ARBA00022679"/>
    </source>
</evidence>
<evidence type="ECO:0000313" key="6">
    <source>
        <dbReference type="Ensembl" id="ENSEBUP00000006013.1"/>
    </source>
</evidence>
<dbReference type="FunFam" id="1.20.1050.10:FF:000005">
    <property type="entry name" value="Glutathione S-transferase A1"/>
    <property type="match status" value="1"/>
</dbReference>
<dbReference type="Pfam" id="PF14497">
    <property type="entry name" value="GST_C_3"/>
    <property type="match status" value="1"/>
</dbReference>
<feature type="domain" description="GST N-terminal" evidence="4">
    <location>
        <begin position="3"/>
        <end position="83"/>
    </location>
</feature>